<evidence type="ECO:0000259" key="2">
    <source>
        <dbReference type="Pfam" id="PF03959"/>
    </source>
</evidence>
<dbReference type="GO" id="GO:0005737">
    <property type="term" value="C:cytoplasm"/>
    <property type="evidence" value="ECO:0007669"/>
    <property type="project" value="TreeGrafter"/>
</dbReference>
<dbReference type="Pfam" id="PF03959">
    <property type="entry name" value="FSH1"/>
    <property type="match status" value="1"/>
</dbReference>
<evidence type="ECO:0000313" key="3">
    <source>
        <dbReference type="EMBL" id="CRG86671.1"/>
    </source>
</evidence>
<dbReference type="AlphaFoldDB" id="A0A0U1LVI1"/>
<keyword evidence="1" id="KW-0378">Hydrolase</keyword>
<reference evidence="3 4" key="1">
    <citation type="submission" date="2015-04" db="EMBL/GenBank/DDBJ databases">
        <authorList>
            <person name="Syromyatnikov M.Y."/>
            <person name="Popov V.N."/>
        </authorList>
    </citation>
    <scope>NUCLEOTIDE SEQUENCE [LARGE SCALE GENOMIC DNA]</scope>
    <source>
        <strain evidence="3">WF-38-12</strain>
    </source>
</reference>
<sequence>MKVLALHGVGSSSAVLKEQLAPLVSQLGPGYQFTFIDGAISCDRGPGIPKWFQGPFYTYARGFSPTEISEALEQLNAFIEENGPFDGVLGFSLGGSIAATYTLDRQKKYPGLSSPFRFAVFISSVGPFASDPSCLHGVVKNLVERSPEAFRANFPLYDFGVIEPRERVFAEYLALYYLVFKELGIMRPAIDLRFFQTLNTDDVPRLLHPLMEKDRIGIPTVHSMGKKENIRLSYLSTVVQDLCDKSLARTHQHQGGHTLPSGKDELQELASSIDWAAKRGMSLTGHEQAVLKL</sequence>
<protein>
    <recommendedName>
        <fullName evidence="2">Serine hydrolase domain-containing protein</fullName>
    </recommendedName>
</protein>
<dbReference type="PANTHER" id="PTHR48070">
    <property type="entry name" value="ESTERASE OVCA2"/>
    <property type="match status" value="1"/>
</dbReference>
<dbReference type="GO" id="GO:0019748">
    <property type="term" value="P:secondary metabolic process"/>
    <property type="evidence" value="ECO:0007669"/>
    <property type="project" value="TreeGrafter"/>
</dbReference>
<dbReference type="OrthoDB" id="414698at2759"/>
<organism evidence="3 4">
    <name type="scientific">Talaromyces islandicus</name>
    <name type="common">Penicillium islandicum</name>
    <dbReference type="NCBI Taxonomy" id="28573"/>
    <lineage>
        <taxon>Eukaryota</taxon>
        <taxon>Fungi</taxon>
        <taxon>Dikarya</taxon>
        <taxon>Ascomycota</taxon>
        <taxon>Pezizomycotina</taxon>
        <taxon>Eurotiomycetes</taxon>
        <taxon>Eurotiomycetidae</taxon>
        <taxon>Eurotiales</taxon>
        <taxon>Trichocomaceae</taxon>
        <taxon>Talaromyces</taxon>
        <taxon>Talaromyces sect. Islandici</taxon>
    </lineage>
</organism>
<accession>A0A0U1LVI1</accession>
<name>A0A0U1LVI1_TALIS</name>
<dbReference type="GO" id="GO:0016787">
    <property type="term" value="F:hydrolase activity"/>
    <property type="evidence" value="ECO:0007669"/>
    <property type="project" value="UniProtKB-KW"/>
</dbReference>
<evidence type="ECO:0000313" key="4">
    <source>
        <dbReference type="Proteomes" id="UP000054383"/>
    </source>
</evidence>
<dbReference type="SUPFAM" id="SSF53474">
    <property type="entry name" value="alpha/beta-Hydrolases"/>
    <property type="match status" value="1"/>
</dbReference>
<dbReference type="InterPro" id="IPR050593">
    <property type="entry name" value="LovG"/>
</dbReference>
<dbReference type="EMBL" id="CVMT01000002">
    <property type="protein sequence ID" value="CRG86671.1"/>
    <property type="molecule type" value="Genomic_DNA"/>
</dbReference>
<dbReference type="InterPro" id="IPR029058">
    <property type="entry name" value="AB_hydrolase_fold"/>
</dbReference>
<proteinExistence type="predicted"/>
<keyword evidence="4" id="KW-1185">Reference proteome</keyword>
<gene>
    <name evidence="3" type="ORF">PISL3812_03681</name>
</gene>
<dbReference type="GO" id="GO:0005634">
    <property type="term" value="C:nucleus"/>
    <property type="evidence" value="ECO:0007669"/>
    <property type="project" value="TreeGrafter"/>
</dbReference>
<dbReference type="InterPro" id="IPR005645">
    <property type="entry name" value="FSH-like_dom"/>
</dbReference>
<dbReference type="PANTHER" id="PTHR48070:SF4">
    <property type="entry name" value="ESTERASE ALNB"/>
    <property type="match status" value="1"/>
</dbReference>
<feature type="domain" description="Serine hydrolase" evidence="2">
    <location>
        <begin position="1"/>
        <end position="267"/>
    </location>
</feature>
<dbReference type="Gene3D" id="3.40.50.1820">
    <property type="entry name" value="alpha/beta hydrolase"/>
    <property type="match status" value="1"/>
</dbReference>
<evidence type="ECO:0000256" key="1">
    <source>
        <dbReference type="ARBA" id="ARBA00022801"/>
    </source>
</evidence>
<dbReference type="OMA" id="YVESEGP"/>
<dbReference type="Proteomes" id="UP000054383">
    <property type="component" value="Unassembled WGS sequence"/>
</dbReference>